<dbReference type="SUPFAM" id="SSF159888">
    <property type="entry name" value="YdhG-like"/>
    <property type="match status" value="1"/>
</dbReference>
<dbReference type="Pfam" id="PF13376">
    <property type="entry name" value="OmdA"/>
    <property type="match status" value="1"/>
</dbReference>
<dbReference type="RefSeq" id="WP_346755856.1">
    <property type="nucleotide sequence ID" value="NZ_JAUJEB010000001.1"/>
</dbReference>
<sequence length="206" mass="23567">MDPEVDKYLVDGCMRCKLGATPECKVNNWRDELKTLRTIALQCGLTEELKWGVPCYTFQQNNVAIISAFKEYAALSFFKGSLLNDTHKLLDKPGESSQAARLIRFTNVREIIKKEAILKAYIFEAMEVEKAGLKVAFKKNPEPIPEEFQKTMTENPEVKAAFETLTPGRQRGYIIYFSQPKQSKTRVSRIEKCIPRMLDGKGLHDR</sequence>
<reference evidence="2" key="1">
    <citation type="submission" date="2023-06" db="EMBL/GenBank/DDBJ databases">
        <title>Genomic of Agaribacillus aureum.</title>
        <authorList>
            <person name="Wang G."/>
        </authorList>
    </citation>
    <scope>NUCLEOTIDE SEQUENCE</scope>
    <source>
        <strain evidence="2">BMA12</strain>
    </source>
</reference>
<organism evidence="2 3">
    <name type="scientific">Agaribacillus aureus</name>
    <dbReference type="NCBI Taxonomy" id="3051825"/>
    <lineage>
        <taxon>Bacteria</taxon>
        <taxon>Pseudomonadati</taxon>
        <taxon>Bacteroidota</taxon>
        <taxon>Cytophagia</taxon>
        <taxon>Cytophagales</taxon>
        <taxon>Splendidivirgaceae</taxon>
        <taxon>Agaribacillus</taxon>
    </lineage>
</organism>
<accession>A0ABT8L0D6</accession>
<proteinExistence type="predicted"/>
<dbReference type="InterPro" id="IPR014922">
    <property type="entry name" value="YdhG-like"/>
</dbReference>
<dbReference type="Gene3D" id="3.90.1150.200">
    <property type="match status" value="1"/>
</dbReference>
<evidence type="ECO:0000313" key="3">
    <source>
        <dbReference type="Proteomes" id="UP001172083"/>
    </source>
</evidence>
<comment type="caution">
    <text evidence="2">The sequence shown here is derived from an EMBL/GenBank/DDBJ whole genome shotgun (WGS) entry which is preliminary data.</text>
</comment>
<dbReference type="InterPro" id="IPR016786">
    <property type="entry name" value="YdeI_bac"/>
</dbReference>
<protein>
    <submittedName>
        <fullName evidence="2">YdeI/OmpD-associated family protein</fullName>
    </submittedName>
</protein>
<dbReference type="PIRSF" id="PIRSF021308">
    <property type="entry name" value="UCP021308"/>
    <property type="match status" value="1"/>
</dbReference>
<dbReference type="EMBL" id="JAUJEB010000001">
    <property type="protein sequence ID" value="MDN5210512.1"/>
    <property type="molecule type" value="Genomic_DNA"/>
</dbReference>
<dbReference type="Pfam" id="PF08818">
    <property type="entry name" value="DUF1801"/>
    <property type="match status" value="1"/>
</dbReference>
<name>A0ABT8L0D6_9BACT</name>
<keyword evidence="3" id="KW-1185">Reference proteome</keyword>
<evidence type="ECO:0000313" key="2">
    <source>
        <dbReference type="EMBL" id="MDN5210512.1"/>
    </source>
</evidence>
<gene>
    <name evidence="2" type="ORF">QQ020_00595</name>
</gene>
<evidence type="ECO:0000259" key="1">
    <source>
        <dbReference type="Pfam" id="PF08818"/>
    </source>
</evidence>
<dbReference type="Proteomes" id="UP001172083">
    <property type="component" value="Unassembled WGS sequence"/>
</dbReference>
<feature type="domain" description="YdhG-like" evidence="1">
    <location>
        <begin position="29"/>
        <end position="126"/>
    </location>
</feature>